<dbReference type="AlphaFoldDB" id="A0A3B5R7V9"/>
<proteinExistence type="predicted"/>
<evidence type="ECO:0000313" key="1">
    <source>
        <dbReference type="Ensembl" id="ENSXMAP00000038900.1"/>
    </source>
</evidence>
<organism evidence="1 2">
    <name type="scientific">Xiphophorus maculatus</name>
    <name type="common">Southern platyfish</name>
    <name type="synonym">Platypoecilus maculatus</name>
    <dbReference type="NCBI Taxonomy" id="8083"/>
    <lineage>
        <taxon>Eukaryota</taxon>
        <taxon>Metazoa</taxon>
        <taxon>Chordata</taxon>
        <taxon>Craniata</taxon>
        <taxon>Vertebrata</taxon>
        <taxon>Euteleostomi</taxon>
        <taxon>Actinopterygii</taxon>
        <taxon>Neopterygii</taxon>
        <taxon>Teleostei</taxon>
        <taxon>Neoteleostei</taxon>
        <taxon>Acanthomorphata</taxon>
        <taxon>Ovalentaria</taxon>
        <taxon>Atherinomorphae</taxon>
        <taxon>Cyprinodontiformes</taxon>
        <taxon>Poeciliidae</taxon>
        <taxon>Poeciliinae</taxon>
        <taxon>Xiphophorus</taxon>
    </lineage>
</organism>
<dbReference type="Proteomes" id="UP000002852">
    <property type="component" value="Unassembled WGS sequence"/>
</dbReference>
<evidence type="ECO:0000313" key="2">
    <source>
        <dbReference type="Proteomes" id="UP000002852"/>
    </source>
</evidence>
<dbReference type="GeneTree" id="ENSGT01110000271762"/>
<keyword evidence="2" id="KW-1185">Reference proteome</keyword>
<protein>
    <submittedName>
        <fullName evidence="1">Uncharacterized protein</fullName>
    </submittedName>
</protein>
<sequence>MTSAFPSPHFGTLQLNIHLNKRAKMHVCVSFNLCSTAARFPWRTSSHCPSASLQIRCSGCRPAASPATDTPPCGCPGETRLMKK</sequence>
<reference evidence="1" key="3">
    <citation type="submission" date="2025-08" db="UniProtKB">
        <authorList>
            <consortium name="Ensembl"/>
        </authorList>
    </citation>
    <scope>IDENTIFICATION</scope>
    <source>
        <strain evidence="1">JP 163 A</strain>
    </source>
</reference>
<name>A0A3B5R7V9_XIPMA</name>
<reference evidence="2" key="1">
    <citation type="submission" date="2012-01" db="EMBL/GenBank/DDBJ databases">
        <authorList>
            <person name="Walter R."/>
            <person name="Schartl M."/>
            <person name="Warren W."/>
        </authorList>
    </citation>
    <scope>NUCLEOTIDE SEQUENCE [LARGE SCALE GENOMIC DNA]</scope>
    <source>
        <strain evidence="2">JP 163 A</strain>
    </source>
</reference>
<dbReference type="InParanoid" id="A0A3B5R7V9"/>
<reference evidence="2" key="2">
    <citation type="journal article" date="2013" name="Nat. Genet.">
        <title>The genome of the platyfish, Xiphophorus maculatus, provides insights into evolutionary adaptation and several complex traits.</title>
        <authorList>
            <person name="Schartl M."/>
            <person name="Walter R.B."/>
            <person name="Shen Y."/>
            <person name="Garcia T."/>
            <person name="Catchen J."/>
            <person name="Amores A."/>
            <person name="Braasch I."/>
            <person name="Chalopin D."/>
            <person name="Volff J.N."/>
            <person name="Lesch K.P."/>
            <person name="Bisazza A."/>
            <person name="Minx P."/>
            <person name="Hillier L."/>
            <person name="Wilson R.K."/>
            <person name="Fuerstenberg S."/>
            <person name="Boore J."/>
            <person name="Searle S."/>
            <person name="Postlethwait J.H."/>
            <person name="Warren W.C."/>
        </authorList>
    </citation>
    <scope>NUCLEOTIDE SEQUENCE [LARGE SCALE GENOMIC DNA]</scope>
    <source>
        <strain evidence="2">JP 163 A</strain>
    </source>
</reference>
<reference evidence="1" key="4">
    <citation type="submission" date="2025-09" db="UniProtKB">
        <authorList>
            <consortium name="Ensembl"/>
        </authorList>
    </citation>
    <scope>IDENTIFICATION</scope>
    <source>
        <strain evidence="1">JP 163 A</strain>
    </source>
</reference>
<dbReference type="Ensembl" id="ENSXMAT00000038328.1">
    <property type="protein sequence ID" value="ENSXMAP00000038900.1"/>
    <property type="gene ID" value="ENSXMAG00000029618.1"/>
</dbReference>
<accession>A0A3B5R7V9</accession>